<dbReference type="PANTHER" id="PTHR22999:SF23">
    <property type="entry name" value="SORTING NEXIN-16"/>
    <property type="match status" value="1"/>
</dbReference>
<evidence type="ECO:0000259" key="5">
    <source>
        <dbReference type="PROSITE" id="PS50195"/>
    </source>
</evidence>
<dbReference type="Gene3D" id="3.30.1520.10">
    <property type="entry name" value="Phox-like domain"/>
    <property type="match status" value="1"/>
</dbReference>
<keyword evidence="7" id="KW-1185">Reference proteome</keyword>
<name>A0ABD3VEM6_SINWO</name>
<dbReference type="Proteomes" id="UP001634394">
    <property type="component" value="Unassembled WGS sequence"/>
</dbReference>
<evidence type="ECO:0000256" key="1">
    <source>
        <dbReference type="ARBA" id="ARBA00004496"/>
    </source>
</evidence>
<evidence type="ECO:0000313" key="6">
    <source>
        <dbReference type="EMBL" id="KAL3860034.1"/>
    </source>
</evidence>
<dbReference type="Pfam" id="PF00787">
    <property type="entry name" value="PX"/>
    <property type="match status" value="1"/>
</dbReference>
<dbReference type="InterPro" id="IPR051837">
    <property type="entry name" value="SortingNexin/PXDomain-PKLike"/>
</dbReference>
<comment type="caution">
    <text evidence="6">The sequence shown here is derived from an EMBL/GenBank/DDBJ whole genome shotgun (WGS) entry which is preliminary data.</text>
</comment>
<evidence type="ECO:0000256" key="2">
    <source>
        <dbReference type="ARBA" id="ARBA00022490"/>
    </source>
</evidence>
<dbReference type="InterPro" id="IPR001683">
    <property type="entry name" value="PX_dom"/>
</dbReference>
<feature type="compositionally biased region" description="Basic and acidic residues" evidence="4">
    <location>
        <begin position="39"/>
        <end position="55"/>
    </location>
</feature>
<dbReference type="PANTHER" id="PTHR22999">
    <property type="entry name" value="PX SERINE/THREONINE KINASE PXK"/>
    <property type="match status" value="1"/>
</dbReference>
<dbReference type="SUPFAM" id="SSF64268">
    <property type="entry name" value="PX domain"/>
    <property type="match status" value="1"/>
</dbReference>
<feature type="compositionally biased region" description="Polar residues" evidence="4">
    <location>
        <begin position="99"/>
        <end position="124"/>
    </location>
</feature>
<feature type="domain" description="PX" evidence="5">
    <location>
        <begin position="188"/>
        <end position="300"/>
    </location>
</feature>
<feature type="compositionally biased region" description="Polar residues" evidence="4">
    <location>
        <begin position="1"/>
        <end position="10"/>
    </location>
</feature>
<evidence type="ECO:0000256" key="4">
    <source>
        <dbReference type="SAM" id="MobiDB-lite"/>
    </source>
</evidence>
<dbReference type="AlphaFoldDB" id="A0ABD3VEM6"/>
<dbReference type="PROSITE" id="PS50195">
    <property type="entry name" value="PX"/>
    <property type="match status" value="1"/>
</dbReference>
<keyword evidence="2" id="KW-0963">Cytoplasm</keyword>
<feature type="region of interest" description="Disordered" evidence="4">
    <location>
        <begin position="1"/>
        <end position="64"/>
    </location>
</feature>
<feature type="region of interest" description="Disordered" evidence="4">
    <location>
        <begin position="93"/>
        <end position="184"/>
    </location>
</feature>
<dbReference type="InterPro" id="IPR036871">
    <property type="entry name" value="PX_dom_sf"/>
</dbReference>
<dbReference type="GO" id="GO:0005737">
    <property type="term" value="C:cytoplasm"/>
    <property type="evidence" value="ECO:0007669"/>
    <property type="project" value="UniProtKB-SubCell"/>
</dbReference>
<evidence type="ECO:0000256" key="3">
    <source>
        <dbReference type="SAM" id="Coils"/>
    </source>
</evidence>
<dbReference type="EMBL" id="JBJQND010000012">
    <property type="protein sequence ID" value="KAL3860034.1"/>
    <property type="molecule type" value="Genomic_DNA"/>
</dbReference>
<gene>
    <name evidence="6" type="ORF">ACJMK2_010207</name>
</gene>
<reference evidence="6 7" key="1">
    <citation type="submission" date="2024-11" db="EMBL/GenBank/DDBJ databases">
        <title>Chromosome-level genome assembly of the freshwater bivalve Anodonta woodiana.</title>
        <authorList>
            <person name="Chen X."/>
        </authorList>
    </citation>
    <scope>NUCLEOTIDE SEQUENCE [LARGE SCALE GENOMIC DNA]</scope>
    <source>
        <strain evidence="6">MN2024</strain>
        <tissue evidence="6">Gills</tissue>
    </source>
</reference>
<feature type="coiled-coil region" evidence="3">
    <location>
        <begin position="305"/>
        <end position="353"/>
    </location>
</feature>
<sequence>MAESSGFSSAENRKFLNIQESSEFLEPGRENGSIPDKNNALEETARMIPEADRTVRSSPKGPKLSLSNFHRAVIITEDTSSIDSSQGEITYTEIHPGSRSKTAAEQEETNSNISANSRSSTEFSSIGGEIRGAISPNISKLTRSRTSTPRSRSESGVEVNPRRGTVGFSVGENEDSSSSSLRRGELNPADIKAPIIGFELMEQRARFTVFKLNVLVKNDSWFVFRRYTDFTQLQDKLRILFPGLRFKVPPKRWFKDNYEKDFLEDRLLGLQTFINSVLCHKDVCNSGPVCEFFCFNDPPGPHDSLEESRALCETLEEAVYNLKKELQQKDSEIELLKEELSLYRSQVEMLSNALREKTANSVKTTVDQSPADSLAECDLLTQPGASQSEEMKDKQPQHSSDLKVSSPFKPKPR</sequence>
<accession>A0ABD3VEM6</accession>
<dbReference type="SMART" id="SM00312">
    <property type="entry name" value="PX"/>
    <property type="match status" value="1"/>
</dbReference>
<organism evidence="6 7">
    <name type="scientific">Sinanodonta woodiana</name>
    <name type="common">Chinese pond mussel</name>
    <name type="synonym">Anodonta woodiana</name>
    <dbReference type="NCBI Taxonomy" id="1069815"/>
    <lineage>
        <taxon>Eukaryota</taxon>
        <taxon>Metazoa</taxon>
        <taxon>Spiralia</taxon>
        <taxon>Lophotrochozoa</taxon>
        <taxon>Mollusca</taxon>
        <taxon>Bivalvia</taxon>
        <taxon>Autobranchia</taxon>
        <taxon>Heteroconchia</taxon>
        <taxon>Palaeoheterodonta</taxon>
        <taxon>Unionida</taxon>
        <taxon>Unionoidea</taxon>
        <taxon>Unionidae</taxon>
        <taxon>Unioninae</taxon>
        <taxon>Sinanodonta</taxon>
    </lineage>
</organism>
<keyword evidence="3" id="KW-0175">Coiled coil</keyword>
<protein>
    <recommendedName>
        <fullName evidence="5">PX domain-containing protein</fullName>
    </recommendedName>
</protein>
<comment type="subcellular location">
    <subcellularLocation>
        <location evidence="1">Cytoplasm</location>
    </subcellularLocation>
</comment>
<evidence type="ECO:0000313" key="7">
    <source>
        <dbReference type="Proteomes" id="UP001634394"/>
    </source>
</evidence>
<proteinExistence type="predicted"/>
<feature type="region of interest" description="Disordered" evidence="4">
    <location>
        <begin position="379"/>
        <end position="413"/>
    </location>
</feature>